<dbReference type="RefSeq" id="WP_179700851.1">
    <property type="nucleotide sequence ID" value="NZ_BAAAHA010000010.1"/>
</dbReference>
<dbReference type="InterPro" id="IPR020476">
    <property type="entry name" value="Nudix_hydrolase"/>
</dbReference>
<proteinExistence type="inferred from homology"/>
<evidence type="ECO:0000313" key="6">
    <source>
        <dbReference type="EMBL" id="NYK10032.1"/>
    </source>
</evidence>
<dbReference type="Pfam" id="PF00293">
    <property type="entry name" value="NUDIX"/>
    <property type="match status" value="1"/>
</dbReference>
<dbReference type="SUPFAM" id="SSF55811">
    <property type="entry name" value="Nudix"/>
    <property type="match status" value="1"/>
</dbReference>
<gene>
    <name evidence="6" type="ORF">HNR14_001913</name>
</gene>
<evidence type="ECO:0000256" key="3">
    <source>
        <dbReference type="ARBA" id="ARBA00022801"/>
    </source>
</evidence>
<evidence type="ECO:0000256" key="1">
    <source>
        <dbReference type="ARBA" id="ARBA00001946"/>
    </source>
</evidence>
<keyword evidence="7" id="KW-1185">Reference proteome</keyword>
<comment type="similarity">
    <text evidence="2 4">Belongs to the Nudix hydrolase family.</text>
</comment>
<accession>A0A853DLC0</accession>
<dbReference type="PANTHER" id="PTHR43046:SF16">
    <property type="entry name" value="ADP-RIBOSE PYROPHOSPHATASE YJHB-RELATED"/>
    <property type="match status" value="1"/>
</dbReference>
<keyword evidence="3 4" id="KW-0378">Hydrolase</keyword>
<dbReference type="PROSITE" id="PS51462">
    <property type="entry name" value="NUDIX"/>
    <property type="match status" value="1"/>
</dbReference>
<dbReference type="PRINTS" id="PR00502">
    <property type="entry name" value="NUDIXFAMILY"/>
</dbReference>
<dbReference type="Proteomes" id="UP000521075">
    <property type="component" value="Unassembled WGS sequence"/>
</dbReference>
<evidence type="ECO:0000259" key="5">
    <source>
        <dbReference type="PROSITE" id="PS51462"/>
    </source>
</evidence>
<dbReference type="GO" id="GO:0016787">
    <property type="term" value="F:hydrolase activity"/>
    <property type="evidence" value="ECO:0007669"/>
    <property type="project" value="UniProtKB-KW"/>
</dbReference>
<dbReference type="EMBL" id="JACCHJ010000001">
    <property type="protein sequence ID" value="NYK10032.1"/>
    <property type="molecule type" value="Genomic_DNA"/>
</dbReference>
<sequence length="152" mass="16220">MPLSPYIAEIRALIGARPLLLPGVTAVVRDDRGRYLLARHTQSGRWSLVGGGVEPGEEPRAALEREIREELGVAAVAGRVVDACGGPALDVVYGNGDQVSYVTVAYLCSLDGAPRAAEPEEIAEVGWFTRSEVGALDHFPWIDRVLADADAL</sequence>
<protein>
    <submittedName>
        <fullName evidence="6">ADP-ribose pyrophosphatase YjhB (NUDIX family)</fullName>
    </submittedName>
</protein>
<dbReference type="PANTHER" id="PTHR43046">
    <property type="entry name" value="GDP-MANNOSE MANNOSYL HYDROLASE"/>
    <property type="match status" value="1"/>
</dbReference>
<comment type="cofactor">
    <cofactor evidence="1">
        <name>Mg(2+)</name>
        <dbReference type="ChEBI" id="CHEBI:18420"/>
    </cofactor>
</comment>
<dbReference type="InterPro" id="IPR020084">
    <property type="entry name" value="NUDIX_hydrolase_CS"/>
</dbReference>
<evidence type="ECO:0000256" key="2">
    <source>
        <dbReference type="ARBA" id="ARBA00005582"/>
    </source>
</evidence>
<feature type="domain" description="Nudix hydrolase" evidence="5">
    <location>
        <begin position="19"/>
        <end position="150"/>
    </location>
</feature>
<dbReference type="InterPro" id="IPR000086">
    <property type="entry name" value="NUDIX_hydrolase_dom"/>
</dbReference>
<reference evidence="6 7" key="1">
    <citation type="submission" date="2020-07" db="EMBL/GenBank/DDBJ databases">
        <title>Sequencing the genomes of 1000 actinobacteria strains.</title>
        <authorList>
            <person name="Klenk H.-P."/>
        </authorList>
    </citation>
    <scope>NUCLEOTIDE SEQUENCE [LARGE SCALE GENOMIC DNA]</scope>
    <source>
        <strain evidence="6 7">DSM 15166</strain>
    </source>
</reference>
<dbReference type="Gene3D" id="3.90.79.10">
    <property type="entry name" value="Nucleoside Triphosphate Pyrophosphohydrolase"/>
    <property type="match status" value="1"/>
</dbReference>
<organism evidence="6 7">
    <name type="scientific">Leifsonia naganoensis</name>
    <dbReference type="NCBI Taxonomy" id="150025"/>
    <lineage>
        <taxon>Bacteria</taxon>
        <taxon>Bacillati</taxon>
        <taxon>Actinomycetota</taxon>
        <taxon>Actinomycetes</taxon>
        <taxon>Micrococcales</taxon>
        <taxon>Microbacteriaceae</taxon>
        <taxon>Leifsonia</taxon>
    </lineage>
</organism>
<dbReference type="InterPro" id="IPR015797">
    <property type="entry name" value="NUDIX_hydrolase-like_dom_sf"/>
</dbReference>
<dbReference type="PROSITE" id="PS00893">
    <property type="entry name" value="NUDIX_BOX"/>
    <property type="match status" value="1"/>
</dbReference>
<comment type="caution">
    <text evidence="6">The sequence shown here is derived from an EMBL/GenBank/DDBJ whole genome shotgun (WGS) entry which is preliminary data.</text>
</comment>
<evidence type="ECO:0000313" key="7">
    <source>
        <dbReference type="Proteomes" id="UP000521075"/>
    </source>
</evidence>
<name>A0A853DLC0_9MICO</name>
<dbReference type="AlphaFoldDB" id="A0A853DLC0"/>
<evidence type="ECO:0000256" key="4">
    <source>
        <dbReference type="RuleBase" id="RU003476"/>
    </source>
</evidence>